<dbReference type="EMBL" id="JACHJU010000003">
    <property type="protein sequence ID" value="MBB4942453.1"/>
    <property type="molecule type" value="Genomic_DNA"/>
</dbReference>
<dbReference type="GO" id="GO:0016491">
    <property type="term" value="F:oxidoreductase activity"/>
    <property type="evidence" value="ECO:0007669"/>
    <property type="project" value="InterPro"/>
</dbReference>
<evidence type="ECO:0000313" key="4">
    <source>
        <dbReference type="Proteomes" id="UP000534286"/>
    </source>
</evidence>
<sequence>MKRICRAVMFSEYGDAEVLRLAELEVPEPSTGQVRIAVRAAGVNPIDWKLRSGAMAAAMPVRFPAVPGVDVAGVVECVGPDVTDVAVGDEVFGKAVSGSYAELALANLNAIAAKPEAVSWEVAAALPVAGTTAYHAFAHLGLAQGETIVIDGAAGGVGTVAAQVARHRGLTVIGTASPRNHDYLRSLGVIPVTYGDGLAVRVRAVAARGVDAAVDAAGRGSLPALVELTGNPDRVITIADASAESLGVRFAYGEPDDMRGILAEAAALVAAGTITVPIARTYPLADAAAAHRDSQTGHVRGKLVLTPI</sequence>
<dbReference type="Proteomes" id="UP000534286">
    <property type="component" value="Unassembled WGS sequence"/>
</dbReference>
<keyword evidence="1" id="KW-0521">NADP</keyword>
<dbReference type="PANTHER" id="PTHR44154:SF1">
    <property type="entry name" value="QUINONE OXIDOREDUCTASE"/>
    <property type="match status" value="1"/>
</dbReference>
<accession>A0A7W7S200</accession>
<dbReference type="AlphaFoldDB" id="A0A7W7S200"/>
<dbReference type="SUPFAM" id="SSF51735">
    <property type="entry name" value="NAD(P)-binding Rossmann-fold domains"/>
    <property type="match status" value="1"/>
</dbReference>
<dbReference type="InterPro" id="IPR036291">
    <property type="entry name" value="NAD(P)-bd_dom_sf"/>
</dbReference>
<keyword evidence="4" id="KW-1185">Reference proteome</keyword>
<gene>
    <name evidence="3" type="ORF">FHR32_006839</name>
</gene>
<dbReference type="InterPro" id="IPR011032">
    <property type="entry name" value="GroES-like_sf"/>
</dbReference>
<dbReference type="SUPFAM" id="SSF50129">
    <property type="entry name" value="GroES-like"/>
    <property type="match status" value="1"/>
</dbReference>
<dbReference type="CDD" id="cd05289">
    <property type="entry name" value="MDR_like_2"/>
    <property type="match status" value="1"/>
</dbReference>
<dbReference type="SMART" id="SM00829">
    <property type="entry name" value="PKS_ER"/>
    <property type="match status" value="1"/>
</dbReference>
<dbReference type="PANTHER" id="PTHR44154">
    <property type="entry name" value="QUINONE OXIDOREDUCTASE"/>
    <property type="match status" value="1"/>
</dbReference>
<protein>
    <submittedName>
        <fullName evidence="3">NADPH:quinone reductase-like Zn-dependent oxidoreductase</fullName>
    </submittedName>
</protein>
<dbReference type="InterPro" id="IPR020843">
    <property type="entry name" value="ER"/>
</dbReference>
<dbReference type="InterPro" id="IPR051603">
    <property type="entry name" value="Zinc-ADH_QOR/CCCR"/>
</dbReference>
<feature type="domain" description="Enoyl reductase (ER)" evidence="2">
    <location>
        <begin position="14"/>
        <end position="305"/>
    </location>
</feature>
<evidence type="ECO:0000313" key="3">
    <source>
        <dbReference type="EMBL" id="MBB4942453.1"/>
    </source>
</evidence>
<proteinExistence type="predicted"/>
<evidence type="ECO:0000256" key="1">
    <source>
        <dbReference type="ARBA" id="ARBA00022857"/>
    </source>
</evidence>
<reference evidence="3 4" key="1">
    <citation type="submission" date="2020-08" db="EMBL/GenBank/DDBJ databases">
        <title>Sequencing the genomes of 1000 actinobacteria strains.</title>
        <authorList>
            <person name="Klenk H.-P."/>
        </authorList>
    </citation>
    <scope>NUCLEOTIDE SEQUENCE [LARGE SCALE GENOMIC DNA]</scope>
    <source>
        <strain evidence="3 4">DSM 43023</strain>
    </source>
</reference>
<evidence type="ECO:0000259" key="2">
    <source>
        <dbReference type="SMART" id="SM00829"/>
    </source>
</evidence>
<organism evidence="3 4">
    <name type="scientific">Streptosporangium album</name>
    <dbReference type="NCBI Taxonomy" id="47479"/>
    <lineage>
        <taxon>Bacteria</taxon>
        <taxon>Bacillati</taxon>
        <taxon>Actinomycetota</taxon>
        <taxon>Actinomycetes</taxon>
        <taxon>Streptosporangiales</taxon>
        <taxon>Streptosporangiaceae</taxon>
        <taxon>Streptosporangium</taxon>
    </lineage>
</organism>
<dbReference type="Gene3D" id="3.40.50.720">
    <property type="entry name" value="NAD(P)-binding Rossmann-like Domain"/>
    <property type="match status" value="1"/>
</dbReference>
<name>A0A7W7S200_9ACTN</name>
<dbReference type="InterPro" id="IPR013154">
    <property type="entry name" value="ADH-like_N"/>
</dbReference>
<dbReference type="RefSeq" id="WP_184758412.1">
    <property type="nucleotide sequence ID" value="NZ_BAABEK010000012.1"/>
</dbReference>
<comment type="caution">
    <text evidence="3">The sequence shown here is derived from an EMBL/GenBank/DDBJ whole genome shotgun (WGS) entry which is preliminary data.</text>
</comment>
<dbReference type="Gene3D" id="3.90.180.10">
    <property type="entry name" value="Medium-chain alcohol dehydrogenases, catalytic domain"/>
    <property type="match status" value="1"/>
</dbReference>
<dbReference type="Pfam" id="PF13602">
    <property type="entry name" value="ADH_zinc_N_2"/>
    <property type="match status" value="1"/>
</dbReference>
<dbReference type="Pfam" id="PF08240">
    <property type="entry name" value="ADH_N"/>
    <property type="match status" value="1"/>
</dbReference>